<keyword evidence="2 7" id="KW-0575">Peroxidase</keyword>
<dbReference type="Proteomes" id="UP000185657">
    <property type="component" value="Unassembled WGS sequence"/>
</dbReference>
<feature type="domain" description="Dyp-type peroxidase C-terminal" evidence="6">
    <location>
        <begin position="129"/>
        <end position="285"/>
    </location>
</feature>
<dbReference type="RefSeq" id="WP_066088242.1">
    <property type="nucleotide sequence ID" value="NZ_CP017476.1"/>
</dbReference>
<keyword evidence="4" id="KW-0560">Oxidoreductase</keyword>
<dbReference type="SUPFAM" id="SSF54909">
    <property type="entry name" value="Dimeric alpha+beta barrel"/>
    <property type="match status" value="1"/>
</dbReference>
<dbReference type="GO" id="GO:0005829">
    <property type="term" value="C:cytosol"/>
    <property type="evidence" value="ECO:0007669"/>
    <property type="project" value="TreeGrafter"/>
</dbReference>
<protein>
    <submittedName>
        <fullName evidence="7">Peroxidase</fullName>
    </submittedName>
</protein>
<dbReference type="GO" id="GO:0046872">
    <property type="term" value="F:metal ion binding"/>
    <property type="evidence" value="ECO:0007669"/>
    <property type="project" value="UniProtKB-KW"/>
</dbReference>
<dbReference type="EMBL" id="CP017476">
    <property type="protein sequence ID" value="AOW13092.1"/>
    <property type="molecule type" value="Genomic_DNA"/>
</dbReference>
<dbReference type="PANTHER" id="PTHR30521">
    <property type="entry name" value="DEFERROCHELATASE/PEROXIDASE"/>
    <property type="match status" value="1"/>
</dbReference>
<dbReference type="PROSITE" id="PS51404">
    <property type="entry name" value="DYP_PEROXIDASE"/>
    <property type="match status" value="1"/>
</dbReference>
<dbReference type="AlphaFoldDB" id="A0A167IHI4"/>
<evidence type="ECO:0000313" key="8">
    <source>
        <dbReference type="EMBL" id="OAD42762.1"/>
    </source>
</evidence>
<keyword evidence="9" id="KW-1185">Reference proteome</keyword>
<dbReference type="InterPro" id="IPR011008">
    <property type="entry name" value="Dimeric_a/b-barrel"/>
</dbReference>
<evidence type="ECO:0000256" key="5">
    <source>
        <dbReference type="ARBA" id="ARBA00023004"/>
    </source>
</evidence>
<accession>A0A167IHI4</accession>
<keyword evidence="5" id="KW-0408">Iron</keyword>
<dbReference type="OrthoDB" id="3251355at2"/>
<reference evidence="8 9" key="1">
    <citation type="submission" date="2016-02" db="EMBL/GenBank/DDBJ databases">
        <title>Draft genome sequence of Hydrogenophaga sp. LPB0072.</title>
        <authorList>
            <person name="Shin S.-K."/>
            <person name="Yi H."/>
        </authorList>
    </citation>
    <scope>NUCLEOTIDE SEQUENCE [LARGE SCALE GENOMIC DNA]</scope>
    <source>
        <strain evidence="8 9">LPB0072</strain>
    </source>
</reference>
<dbReference type="GO" id="GO:0004601">
    <property type="term" value="F:peroxidase activity"/>
    <property type="evidence" value="ECO:0007669"/>
    <property type="project" value="UniProtKB-KW"/>
</dbReference>
<dbReference type="Pfam" id="PF20628">
    <property type="entry name" value="Dyp_perox_C"/>
    <property type="match status" value="1"/>
</dbReference>
<comment type="cofactor">
    <cofactor evidence="1">
        <name>heme b</name>
        <dbReference type="ChEBI" id="CHEBI:60344"/>
    </cofactor>
</comment>
<gene>
    <name evidence="7" type="ORF">LPB072_09750</name>
    <name evidence="8" type="ORF">LPB72_07620</name>
</gene>
<evidence type="ECO:0000259" key="6">
    <source>
        <dbReference type="Pfam" id="PF20628"/>
    </source>
</evidence>
<dbReference type="NCBIfam" id="TIGR01413">
    <property type="entry name" value="Dyp_perox_fam"/>
    <property type="match status" value="1"/>
</dbReference>
<name>A0A167IHI4_9BURK</name>
<dbReference type="InterPro" id="IPR048328">
    <property type="entry name" value="Dyp_perox_C"/>
</dbReference>
<sequence>MSLAHLAQPGILEAIPPQARYLFCQLRLGALPQTTLQTLAKVTDGQSTVVGIGASLARALQTPVSGLTTFKGIEGALVKLPSTPVDLLVWLRGHDRGALLAHSRAIEAILAPAFTIEDITDAFNHDGGKDLTGYEDGTENPTGDEALTAALVPHSNGAPAGSSFLALQRWHHQFDRFEAMPRAQQDHTFGRERVSNEEMDDAPESAHVKRTAQEDFSPEAFVLRRSMPWAQDNQGGLVFTAFGHSFDAFEALLRRMSGAEDGIIDALFSFTEPQTGAYFWCPPMHQGRLDLRLLGL</sequence>
<dbReference type="Proteomes" id="UP000185680">
    <property type="component" value="Chromosome"/>
</dbReference>
<evidence type="ECO:0000256" key="3">
    <source>
        <dbReference type="ARBA" id="ARBA00022723"/>
    </source>
</evidence>
<evidence type="ECO:0000313" key="9">
    <source>
        <dbReference type="Proteomes" id="UP000185657"/>
    </source>
</evidence>
<dbReference type="STRING" id="1763535.LPB072_09750"/>
<dbReference type="KEGG" id="hyl:LPB072_09750"/>
<evidence type="ECO:0000256" key="2">
    <source>
        <dbReference type="ARBA" id="ARBA00022559"/>
    </source>
</evidence>
<keyword evidence="3" id="KW-0479">Metal-binding</keyword>
<proteinExistence type="predicted"/>
<evidence type="ECO:0000256" key="1">
    <source>
        <dbReference type="ARBA" id="ARBA00001970"/>
    </source>
</evidence>
<dbReference type="PANTHER" id="PTHR30521:SF0">
    <property type="entry name" value="DYP-TYPE PEROXIDASE FAMILY PROTEIN"/>
    <property type="match status" value="1"/>
</dbReference>
<organism evidence="7 10">
    <name type="scientific">Hydrogenophaga crassostreae</name>
    <dbReference type="NCBI Taxonomy" id="1763535"/>
    <lineage>
        <taxon>Bacteria</taxon>
        <taxon>Pseudomonadati</taxon>
        <taxon>Pseudomonadota</taxon>
        <taxon>Betaproteobacteria</taxon>
        <taxon>Burkholderiales</taxon>
        <taxon>Comamonadaceae</taxon>
        <taxon>Hydrogenophaga</taxon>
    </lineage>
</organism>
<evidence type="ECO:0000313" key="7">
    <source>
        <dbReference type="EMBL" id="AOW13092.1"/>
    </source>
</evidence>
<reference evidence="7 10" key="2">
    <citation type="submission" date="2016-10" db="EMBL/GenBank/DDBJ databases">
        <title>Hydorgenophaga sp. LPB0072 isolated from gastropod.</title>
        <authorList>
            <person name="Kim E."/>
            <person name="Yi H."/>
        </authorList>
    </citation>
    <scope>NUCLEOTIDE SEQUENCE [LARGE SCALE GENOMIC DNA]</scope>
    <source>
        <strain evidence="7 10">LPB0072</strain>
    </source>
</reference>
<evidence type="ECO:0000256" key="4">
    <source>
        <dbReference type="ARBA" id="ARBA00023002"/>
    </source>
</evidence>
<dbReference type="GO" id="GO:0020037">
    <property type="term" value="F:heme binding"/>
    <property type="evidence" value="ECO:0007669"/>
    <property type="project" value="InterPro"/>
</dbReference>
<dbReference type="InterPro" id="IPR006314">
    <property type="entry name" value="Dyp_peroxidase"/>
</dbReference>
<dbReference type="EMBL" id="LVWD01000007">
    <property type="protein sequence ID" value="OAD42762.1"/>
    <property type="molecule type" value="Genomic_DNA"/>
</dbReference>
<evidence type="ECO:0000313" key="10">
    <source>
        <dbReference type="Proteomes" id="UP000185680"/>
    </source>
</evidence>